<comment type="catalytic activity">
    <reaction evidence="1">
        <text>1-(5-phospho-beta-D-ribosyl)-5-[(5-phospho-beta-D-ribosylamino)methylideneamino]imidazole-4-carboxamide = 5-[(5-phospho-1-deoxy-D-ribulos-1-ylimino)methylamino]-1-(5-phospho-beta-D-ribosyl)imidazole-4-carboxamide</text>
        <dbReference type="Rhea" id="RHEA:15469"/>
        <dbReference type="ChEBI" id="CHEBI:58435"/>
        <dbReference type="ChEBI" id="CHEBI:58525"/>
        <dbReference type="EC" id="5.3.1.16"/>
    </reaction>
</comment>
<evidence type="ECO:0000256" key="4">
    <source>
        <dbReference type="ARBA" id="ARBA00009667"/>
    </source>
</evidence>
<evidence type="ECO:0000313" key="10">
    <source>
        <dbReference type="EMBL" id="VAV95228.1"/>
    </source>
</evidence>
<evidence type="ECO:0000256" key="1">
    <source>
        <dbReference type="ARBA" id="ARBA00000901"/>
    </source>
</evidence>
<evidence type="ECO:0000256" key="5">
    <source>
        <dbReference type="ARBA" id="ARBA00012550"/>
    </source>
</evidence>
<dbReference type="UniPathway" id="UPA00031">
    <property type="reaction ID" value="UER00009"/>
</dbReference>
<evidence type="ECO:0000256" key="8">
    <source>
        <dbReference type="ARBA" id="ARBA00023102"/>
    </source>
</evidence>
<dbReference type="HAMAP" id="MF_01014">
    <property type="entry name" value="HisA"/>
    <property type="match status" value="1"/>
</dbReference>
<reference evidence="10" key="1">
    <citation type="submission" date="2018-06" db="EMBL/GenBank/DDBJ databases">
        <authorList>
            <person name="Zhirakovskaya E."/>
        </authorList>
    </citation>
    <scope>NUCLEOTIDE SEQUENCE</scope>
</reference>
<keyword evidence="6" id="KW-0963">Cytoplasm</keyword>
<sequence length="243" mass="25949">MIWPAIDLMNGQCVRLHKGDFSQTSLYDTDPVARALAFAKAGAKFLHVVDLDGAKAGASSQSKSIVQLAKLSGLVVQAGGGIRSAQQIEFLLQGGVARIILGSLAVSKPEQVKSWIKEFGADKIVLALDVRIENELPVPAVRGWQDRSDTDLWQVLDGYADCAAHLLVTDIDRDGVLAGANTELYAQIKRRFAGFSLLASGGIGGLDDVQNVRASGADGVIIGKALYENKFTLKEALACWPDE</sequence>
<dbReference type="Pfam" id="PF00977">
    <property type="entry name" value="His_biosynth"/>
    <property type="match status" value="1"/>
</dbReference>
<dbReference type="AlphaFoldDB" id="A0A3B0S4D6"/>
<keyword evidence="9 10" id="KW-0413">Isomerase</keyword>
<comment type="pathway">
    <text evidence="3">Amino-acid biosynthesis; L-histidine biosynthesis; L-histidine from 5-phospho-alpha-D-ribose 1-diphosphate: step 4/9.</text>
</comment>
<dbReference type="CDD" id="cd04732">
    <property type="entry name" value="HisA"/>
    <property type="match status" value="1"/>
</dbReference>
<dbReference type="InterPro" id="IPR044524">
    <property type="entry name" value="Isoase_HisA-like"/>
</dbReference>
<gene>
    <name evidence="10" type="ORF">MNBD_ALPHA06-1990</name>
</gene>
<evidence type="ECO:0000256" key="9">
    <source>
        <dbReference type="ARBA" id="ARBA00023235"/>
    </source>
</evidence>
<dbReference type="InterPro" id="IPR013785">
    <property type="entry name" value="Aldolase_TIM"/>
</dbReference>
<dbReference type="FunFam" id="3.20.20.70:FF:000009">
    <property type="entry name" value="1-(5-phosphoribosyl)-5-[(5-phosphoribosylamino)methylideneamino] imidazole-4-carboxamide isomerase"/>
    <property type="match status" value="1"/>
</dbReference>
<dbReference type="PANTHER" id="PTHR43090:SF2">
    <property type="entry name" value="1-(5-PHOSPHORIBOSYL)-5-[(5-PHOSPHORIBOSYLAMINO)METHYLIDENEAMINO] IMIDAZOLE-4-CARBOXAMIDE ISOMERASE"/>
    <property type="match status" value="1"/>
</dbReference>
<dbReference type="InterPro" id="IPR006062">
    <property type="entry name" value="His_biosynth"/>
</dbReference>
<dbReference type="NCBIfam" id="TIGR00007">
    <property type="entry name" value="1-(5-phosphoribosyl)-5-[(5-phosphoribosylamino)methylideneamino]imidazole-4-carboxamide isomerase"/>
    <property type="match status" value="1"/>
</dbReference>
<keyword evidence="8" id="KW-0368">Histidine biosynthesis</keyword>
<evidence type="ECO:0000256" key="6">
    <source>
        <dbReference type="ARBA" id="ARBA00022490"/>
    </source>
</evidence>
<organism evidence="10">
    <name type="scientific">hydrothermal vent metagenome</name>
    <dbReference type="NCBI Taxonomy" id="652676"/>
    <lineage>
        <taxon>unclassified sequences</taxon>
        <taxon>metagenomes</taxon>
        <taxon>ecological metagenomes</taxon>
    </lineage>
</organism>
<dbReference type="GO" id="GO:0003949">
    <property type="term" value="F:1-(5-phosphoribosyl)-5-[(5-phosphoribosylamino)methylideneamino]imidazole-4-carboxamide isomerase activity"/>
    <property type="evidence" value="ECO:0007669"/>
    <property type="project" value="UniProtKB-EC"/>
</dbReference>
<accession>A0A3B0S4D6</accession>
<dbReference type="EC" id="5.3.1.16" evidence="5"/>
<dbReference type="InterPro" id="IPR023016">
    <property type="entry name" value="HisA/PriA"/>
</dbReference>
<dbReference type="SUPFAM" id="SSF51366">
    <property type="entry name" value="Ribulose-phoshate binding barrel"/>
    <property type="match status" value="1"/>
</dbReference>
<evidence type="ECO:0000256" key="3">
    <source>
        <dbReference type="ARBA" id="ARBA00005133"/>
    </source>
</evidence>
<dbReference type="GO" id="GO:0000162">
    <property type="term" value="P:L-tryptophan biosynthetic process"/>
    <property type="evidence" value="ECO:0007669"/>
    <property type="project" value="TreeGrafter"/>
</dbReference>
<comment type="subcellular location">
    <subcellularLocation>
        <location evidence="2">Cytoplasm</location>
    </subcellularLocation>
</comment>
<dbReference type="InterPro" id="IPR011060">
    <property type="entry name" value="RibuloseP-bd_barrel"/>
</dbReference>
<keyword evidence="7" id="KW-0028">Amino-acid biosynthesis</keyword>
<name>A0A3B0S4D6_9ZZZZ</name>
<proteinExistence type="inferred from homology"/>
<dbReference type="InterPro" id="IPR006063">
    <property type="entry name" value="HisA_bact_arch"/>
</dbReference>
<dbReference type="EMBL" id="UOEE01000199">
    <property type="protein sequence ID" value="VAV95228.1"/>
    <property type="molecule type" value="Genomic_DNA"/>
</dbReference>
<dbReference type="GO" id="GO:0005737">
    <property type="term" value="C:cytoplasm"/>
    <property type="evidence" value="ECO:0007669"/>
    <property type="project" value="UniProtKB-SubCell"/>
</dbReference>
<protein>
    <recommendedName>
        <fullName evidence="5">1-(5-phosphoribosyl)-5-[(5-phosphoribosylamino)methylideneamino]imidazole-4-carboxamideisomerase</fullName>
        <ecNumber evidence="5">5.3.1.16</ecNumber>
    </recommendedName>
</protein>
<dbReference type="PANTHER" id="PTHR43090">
    <property type="entry name" value="1-(5-PHOSPHORIBOSYL)-5-[(5-PHOSPHORIBOSYLAMINO)METHYLIDENEAMINO] IMIDAZOLE-4-CARBOXAMIDE ISOMERASE"/>
    <property type="match status" value="1"/>
</dbReference>
<evidence type="ECO:0000256" key="2">
    <source>
        <dbReference type="ARBA" id="ARBA00004496"/>
    </source>
</evidence>
<evidence type="ECO:0000256" key="7">
    <source>
        <dbReference type="ARBA" id="ARBA00022605"/>
    </source>
</evidence>
<dbReference type="GO" id="GO:0000105">
    <property type="term" value="P:L-histidine biosynthetic process"/>
    <property type="evidence" value="ECO:0007669"/>
    <property type="project" value="UniProtKB-UniPathway"/>
</dbReference>
<dbReference type="Gene3D" id="3.20.20.70">
    <property type="entry name" value="Aldolase class I"/>
    <property type="match status" value="1"/>
</dbReference>
<comment type="similarity">
    <text evidence="4">Belongs to the HisA/HisF family.</text>
</comment>